<dbReference type="Proteomes" id="UP000009168">
    <property type="component" value="Unassembled WGS sequence"/>
</dbReference>
<accession>W7XJR8</accession>
<protein>
    <submittedName>
        <fullName evidence="1">Tetratricopeptide repeat protein</fullName>
    </submittedName>
</protein>
<evidence type="ECO:0000313" key="2">
    <source>
        <dbReference type="Proteomes" id="UP000009168"/>
    </source>
</evidence>
<dbReference type="EMBL" id="GG662807">
    <property type="protein sequence ID" value="EWS75871.1"/>
    <property type="molecule type" value="Genomic_DNA"/>
</dbReference>
<dbReference type="InParanoid" id="W7XJR8"/>
<name>W7XJR8_TETTS</name>
<dbReference type="RefSeq" id="XP_012651594.1">
    <property type="nucleotide sequence ID" value="XM_012796140.1"/>
</dbReference>
<proteinExistence type="predicted"/>
<reference evidence="2" key="1">
    <citation type="journal article" date="2006" name="PLoS Biol.">
        <title>Macronuclear genome sequence of the ciliate Tetrahymena thermophila, a model eukaryote.</title>
        <authorList>
            <person name="Eisen J.A."/>
            <person name="Coyne R.S."/>
            <person name="Wu M."/>
            <person name="Wu D."/>
            <person name="Thiagarajan M."/>
            <person name="Wortman J.R."/>
            <person name="Badger J.H."/>
            <person name="Ren Q."/>
            <person name="Amedeo P."/>
            <person name="Jones K.M."/>
            <person name="Tallon L.J."/>
            <person name="Delcher A.L."/>
            <person name="Salzberg S.L."/>
            <person name="Silva J.C."/>
            <person name="Haas B.J."/>
            <person name="Majoros W.H."/>
            <person name="Farzad M."/>
            <person name="Carlton J.M."/>
            <person name="Smith R.K. Jr."/>
            <person name="Garg J."/>
            <person name="Pearlman R.E."/>
            <person name="Karrer K.M."/>
            <person name="Sun L."/>
            <person name="Manning G."/>
            <person name="Elde N.C."/>
            <person name="Turkewitz A.P."/>
            <person name="Asai D.J."/>
            <person name="Wilkes D.E."/>
            <person name="Wang Y."/>
            <person name="Cai H."/>
            <person name="Collins K."/>
            <person name="Stewart B.A."/>
            <person name="Lee S.R."/>
            <person name="Wilamowska K."/>
            <person name="Weinberg Z."/>
            <person name="Ruzzo W.L."/>
            <person name="Wloga D."/>
            <person name="Gaertig J."/>
            <person name="Frankel J."/>
            <person name="Tsao C.-C."/>
            <person name="Gorovsky M.A."/>
            <person name="Keeling P.J."/>
            <person name="Waller R.F."/>
            <person name="Patron N.J."/>
            <person name="Cherry J.M."/>
            <person name="Stover N.A."/>
            <person name="Krieger C.J."/>
            <person name="del Toro C."/>
            <person name="Ryder H.F."/>
            <person name="Williamson S.C."/>
            <person name="Barbeau R.A."/>
            <person name="Hamilton E.P."/>
            <person name="Orias E."/>
        </authorList>
    </citation>
    <scope>NUCLEOTIDE SEQUENCE [LARGE SCALE GENOMIC DNA]</scope>
    <source>
        <strain evidence="2">SB210</strain>
    </source>
</reference>
<dbReference type="GeneID" id="24442436"/>
<evidence type="ECO:0000313" key="1">
    <source>
        <dbReference type="EMBL" id="EWS75871.1"/>
    </source>
</evidence>
<gene>
    <name evidence="1" type="ORF">TTHERM_001539699</name>
</gene>
<keyword evidence="2" id="KW-1185">Reference proteome</keyword>
<dbReference type="KEGG" id="tet:TTHERM_001539699"/>
<organism evidence="1 2">
    <name type="scientific">Tetrahymena thermophila (strain SB210)</name>
    <dbReference type="NCBI Taxonomy" id="312017"/>
    <lineage>
        <taxon>Eukaryota</taxon>
        <taxon>Sar</taxon>
        <taxon>Alveolata</taxon>
        <taxon>Ciliophora</taxon>
        <taxon>Intramacronucleata</taxon>
        <taxon>Oligohymenophorea</taxon>
        <taxon>Hymenostomatida</taxon>
        <taxon>Tetrahymenina</taxon>
        <taxon>Tetrahymenidae</taxon>
        <taxon>Tetrahymena</taxon>
    </lineage>
</organism>
<sequence>MELNVQKINYLLKNSLESYKAVEKIIKNNNLLFSQVFQVFLQQEILEILIFLGNIQEVFQQFENINFILEQQENFKQNHFQFFLCQSYQNQSKNLTEENSFNKIKCTANGEVNIINQIYEIQKSRQKFLRGLIEIKQYNYREAIEQFTLFIEEGSYYSCQLRRKAIHHLNQLFMIEFNKQIDLKKIYLDQKACIPYDITIIIQLEYQKFFQEI</sequence>
<dbReference type="eggNOG" id="ENOG502R2UW">
    <property type="taxonomic scope" value="Eukaryota"/>
</dbReference>
<dbReference type="AlphaFoldDB" id="W7XJR8"/>